<organism evidence="2 3">
    <name type="scientific">Salinirubrum litoreum</name>
    <dbReference type="NCBI Taxonomy" id="1126234"/>
    <lineage>
        <taxon>Archaea</taxon>
        <taxon>Methanobacteriati</taxon>
        <taxon>Methanobacteriota</taxon>
        <taxon>Stenosarchaea group</taxon>
        <taxon>Halobacteria</taxon>
        <taxon>Halobacteriales</taxon>
        <taxon>Haloferacaceae</taxon>
        <taxon>Salinirubrum</taxon>
    </lineage>
</organism>
<keyword evidence="1" id="KW-0812">Transmembrane</keyword>
<keyword evidence="1" id="KW-0472">Membrane</keyword>
<sequence>MSDPTERSTDDTRLRLLQLPLSWVGLLFAVVGVTAFAVAVESGRSGWAAGLLALAVSLLAVVAVAGFDAVVGRRWLRIVAHVGPGLFVFSVAFLGSALQLADRFLRPAEYVVLLGLWVVALSLLAAGFFLWTDAPRRVRRVATVGLVATLLWGVYTVGYAVVVLAGSEGAFSGLTVEAVAVWALVVVLIGFPTLLFRWDLRATRRPAETPPG</sequence>
<feature type="transmembrane region" description="Helical" evidence="1">
    <location>
        <begin position="178"/>
        <end position="196"/>
    </location>
</feature>
<keyword evidence="3" id="KW-1185">Reference proteome</keyword>
<comment type="caution">
    <text evidence="2">The sequence shown here is derived from an EMBL/GenBank/DDBJ whole genome shotgun (WGS) entry which is preliminary data.</text>
</comment>
<keyword evidence="1" id="KW-1133">Transmembrane helix</keyword>
<name>A0ABD5RFL8_9EURY</name>
<dbReference type="Proteomes" id="UP001596201">
    <property type="component" value="Unassembled WGS sequence"/>
</dbReference>
<accession>A0ABD5RFL8</accession>
<feature type="transmembrane region" description="Helical" evidence="1">
    <location>
        <begin position="46"/>
        <end position="71"/>
    </location>
</feature>
<feature type="transmembrane region" description="Helical" evidence="1">
    <location>
        <begin position="110"/>
        <end position="131"/>
    </location>
</feature>
<protein>
    <submittedName>
        <fullName evidence="2">Uncharacterized protein</fullName>
    </submittedName>
</protein>
<dbReference type="AlphaFoldDB" id="A0ABD5RFL8"/>
<dbReference type="EMBL" id="JBHSKX010000004">
    <property type="protein sequence ID" value="MFC5368867.1"/>
    <property type="molecule type" value="Genomic_DNA"/>
</dbReference>
<feature type="transmembrane region" description="Helical" evidence="1">
    <location>
        <begin position="143"/>
        <end position="166"/>
    </location>
</feature>
<evidence type="ECO:0000313" key="2">
    <source>
        <dbReference type="EMBL" id="MFC5368867.1"/>
    </source>
</evidence>
<evidence type="ECO:0000256" key="1">
    <source>
        <dbReference type="SAM" id="Phobius"/>
    </source>
</evidence>
<evidence type="ECO:0000313" key="3">
    <source>
        <dbReference type="Proteomes" id="UP001596201"/>
    </source>
</evidence>
<feature type="transmembrane region" description="Helical" evidence="1">
    <location>
        <begin position="21"/>
        <end position="40"/>
    </location>
</feature>
<gene>
    <name evidence="2" type="ORF">ACFPJ5_18230</name>
</gene>
<dbReference type="RefSeq" id="WP_227230926.1">
    <property type="nucleotide sequence ID" value="NZ_JAJCVJ010000003.1"/>
</dbReference>
<feature type="transmembrane region" description="Helical" evidence="1">
    <location>
        <begin position="78"/>
        <end position="98"/>
    </location>
</feature>
<proteinExistence type="predicted"/>
<reference evidence="2 3" key="1">
    <citation type="journal article" date="2019" name="Int. J. Syst. Evol. Microbiol.">
        <title>The Global Catalogue of Microorganisms (GCM) 10K type strain sequencing project: providing services to taxonomists for standard genome sequencing and annotation.</title>
        <authorList>
            <consortium name="The Broad Institute Genomics Platform"/>
            <consortium name="The Broad Institute Genome Sequencing Center for Infectious Disease"/>
            <person name="Wu L."/>
            <person name="Ma J."/>
        </authorList>
    </citation>
    <scope>NUCLEOTIDE SEQUENCE [LARGE SCALE GENOMIC DNA]</scope>
    <source>
        <strain evidence="2 3">CGMCC 1.12237</strain>
    </source>
</reference>